<evidence type="ECO:0000256" key="5">
    <source>
        <dbReference type="ARBA" id="ARBA00023029"/>
    </source>
</evidence>
<dbReference type="GO" id="GO:0006261">
    <property type="term" value="P:DNA-templated DNA replication"/>
    <property type="evidence" value="ECO:0007669"/>
    <property type="project" value="UniProtKB-UniRule"/>
</dbReference>
<dbReference type="Gene3D" id="2.120.10.90">
    <property type="entry name" value="DNA gyrase/topoisomerase IV, subunit A, C-terminal"/>
    <property type="match status" value="1"/>
</dbReference>
<keyword evidence="13" id="KW-1185">Reference proteome</keyword>
<comment type="function">
    <text evidence="8">A type II topoisomerase that negatively supercoils closed circular double-stranded (ds) DNA in an ATP-dependent manner to modulate DNA topology and maintain chromosomes in an underwound state. Negative supercoiling favors strand separation, and DNA replication, transcription, recombination and repair, all of which involve strand separation. Also able to catalyze the interconversion of other topological isomers of dsDNA rings, including catenanes and knotted rings. Type II topoisomerases break and join 2 DNA strands simultaneously in an ATP-dependent manner.</text>
</comment>
<feature type="region of interest" description="Disordered" evidence="10">
    <location>
        <begin position="889"/>
        <end position="939"/>
    </location>
</feature>
<dbReference type="FunFam" id="3.90.199.10:FF:000001">
    <property type="entry name" value="DNA gyrase subunit A"/>
    <property type="match status" value="1"/>
</dbReference>
<comment type="caution">
    <text evidence="12">The sequence shown here is derived from an EMBL/GenBank/DDBJ whole genome shotgun (WGS) entry which is preliminary data.</text>
</comment>
<dbReference type="EMBL" id="NPEV01000013">
    <property type="protein sequence ID" value="RAI27954.1"/>
    <property type="molecule type" value="Genomic_DNA"/>
</dbReference>
<dbReference type="Gene3D" id="1.10.268.10">
    <property type="entry name" value="Topoisomerase, domain 3"/>
    <property type="match status" value="1"/>
</dbReference>
<dbReference type="FunFam" id="1.10.268.10:FF:000001">
    <property type="entry name" value="DNA gyrase subunit A"/>
    <property type="match status" value="1"/>
</dbReference>
<feature type="compositionally biased region" description="Acidic residues" evidence="10">
    <location>
        <begin position="895"/>
        <end position="910"/>
    </location>
</feature>
<dbReference type="PROSITE" id="PS52040">
    <property type="entry name" value="TOPO_IIA"/>
    <property type="match status" value="1"/>
</dbReference>
<reference evidence="12 13" key="1">
    <citation type="submission" date="2017-07" db="EMBL/GenBank/DDBJ databases">
        <title>Draft Genome Sequences of Select Purple Nonsulfur Bacteria.</title>
        <authorList>
            <person name="Lasarre B."/>
            <person name="Mckinlay J.B."/>
        </authorList>
    </citation>
    <scope>NUCLEOTIDE SEQUENCE [LARGE SCALE GENOMIC DNA]</scope>
    <source>
        <strain evidence="12 13">DSM 11290</strain>
    </source>
</reference>
<dbReference type="InterPro" id="IPR050220">
    <property type="entry name" value="Type_II_DNA_Topoisomerases"/>
</dbReference>
<keyword evidence="4 8" id="KW-0067">ATP-binding</keyword>
<dbReference type="GO" id="GO:0005524">
    <property type="term" value="F:ATP binding"/>
    <property type="evidence" value="ECO:0007669"/>
    <property type="project" value="UniProtKB-UniRule"/>
</dbReference>
<dbReference type="InterPro" id="IPR013757">
    <property type="entry name" value="Topo_IIA_A_a_sf"/>
</dbReference>
<feature type="domain" description="Topo IIA-type catalytic" evidence="11">
    <location>
        <begin position="43"/>
        <end position="533"/>
    </location>
</feature>
<gene>
    <name evidence="8" type="primary">gyrA</name>
    <name evidence="12" type="ORF">CH339_08620</name>
</gene>
<dbReference type="SUPFAM" id="SSF56719">
    <property type="entry name" value="Type II DNA topoisomerase"/>
    <property type="match status" value="1"/>
</dbReference>
<comment type="subcellular location">
    <subcellularLocation>
        <location evidence="8">Cytoplasm</location>
    </subcellularLocation>
</comment>
<name>A0A327JRB0_9HYPH</name>
<dbReference type="GO" id="GO:0006265">
    <property type="term" value="P:DNA topological change"/>
    <property type="evidence" value="ECO:0007669"/>
    <property type="project" value="UniProtKB-UniRule"/>
</dbReference>
<dbReference type="GO" id="GO:0034335">
    <property type="term" value="F:DNA negative supercoiling activity"/>
    <property type="evidence" value="ECO:0007669"/>
    <property type="project" value="UniProtKB-ARBA"/>
</dbReference>
<dbReference type="NCBIfam" id="TIGR01063">
    <property type="entry name" value="gyrA"/>
    <property type="match status" value="1"/>
</dbReference>
<dbReference type="CDD" id="cd00187">
    <property type="entry name" value="TOP4c"/>
    <property type="match status" value="1"/>
</dbReference>
<dbReference type="GO" id="GO:0005694">
    <property type="term" value="C:chromosome"/>
    <property type="evidence" value="ECO:0007669"/>
    <property type="project" value="InterPro"/>
</dbReference>
<keyword evidence="6 8" id="KW-0238">DNA-binding</keyword>
<evidence type="ECO:0000313" key="12">
    <source>
        <dbReference type="EMBL" id="RAI27954.1"/>
    </source>
</evidence>
<dbReference type="InterPro" id="IPR035516">
    <property type="entry name" value="Gyrase/topoIV_suA_C"/>
</dbReference>
<evidence type="ECO:0000256" key="3">
    <source>
        <dbReference type="ARBA" id="ARBA00022741"/>
    </source>
</evidence>
<evidence type="ECO:0000256" key="10">
    <source>
        <dbReference type="SAM" id="MobiDB-lite"/>
    </source>
</evidence>
<dbReference type="InterPro" id="IPR002205">
    <property type="entry name" value="Topo_IIA_dom_A"/>
</dbReference>
<dbReference type="NCBIfam" id="NF004043">
    <property type="entry name" value="PRK05560.1"/>
    <property type="match status" value="1"/>
</dbReference>
<dbReference type="Proteomes" id="UP000249299">
    <property type="component" value="Unassembled WGS sequence"/>
</dbReference>
<dbReference type="NCBIfam" id="NF004044">
    <property type="entry name" value="PRK05561.1"/>
    <property type="match status" value="1"/>
</dbReference>
<evidence type="ECO:0000313" key="13">
    <source>
        <dbReference type="Proteomes" id="UP000249299"/>
    </source>
</evidence>
<feature type="active site" description="O-(5'-phospho-DNA)-tyrosine intermediate" evidence="8 9">
    <location>
        <position position="131"/>
    </location>
</feature>
<sequence length="939" mass="103720">MPDSENTPPKESLPSEIRPISITEEMKRSYLDYAMSVIVSRALPDVRDGLKPVHRRILYSMHENGYDWNKPYRKSSRVIGDVMGKYHPHGDSAIYDALVRMAQTFSLRLPLIDGQGNFGSIDGDPAAAMRYTECRLAKVSHTLLSDLDKNTVDFQENYDNSETEPTVLPARFPNLLVNGAGGIAVGMATNIPSHNLGEVIDATIAMIEDPAITLPELMEIMPGPDFPTGATILGRSGIRSAYETGRGSVVIRSKVEVETVRKEREALIVSAIPYQVNKTTLIEKIAELVREKRVEGISDIRDESDRQGMRIVIELKRDAVADVVLNQLYRFSQLQNSFGVNMVALNGGRPEQLTLIDILTSFIAFREEVVSRRTKYLLAKARDRAHVLVGLAIAVANIDEVIRLIRSAPDPATARAQLMERHWPAKDIAPLIELIDDPRHKVAEDGTYQLSEEQARAILDLRLQRLTALGRDEIGDELEKIAAEIRDYLDILRSRQRILDIVKTELTEIRDEFSTPRKTEIADGIGDFDDEDLIQREDMVVTVSHGGYIKRVPLSTYRAQKRGGKGRSGMSMKEEDFVSRLFVANTHTPVLFFSSRGIAYQMKVWRLPLAAPQARGKALVNLLPLQPGERVTTIMPLPEDEESWSTLDVVFATTKGTVRRNKLSDFIGVRQNGKIAMKLDEDMDILGVETCTENHDVMLTTANGRCIRFPVTDVRVFQSRDSVGVRGINLGDDDTVISMSILRHFEASPDERNSYLKMRRAVAGEIGEAPEIDGEEPAEDVELGPERYAEMGAAEEVVLTISENGFGKRSSSFEYRISGRGGKGIIAMTVNDRNGPLVASFAVEDGDQIMLVTNGGHLIRCPIEGISMLGRSTQGVRVFHTAEGEHVVSVSRISEDDEMDGEDDGEEGEGGETGPDAGPDGNDGGAEGQAPEGDAPTDD</sequence>
<dbReference type="FunFam" id="3.30.1360.40:FF:000002">
    <property type="entry name" value="DNA gyrase subunit A"/>
    <property type="match status" value="1"/>
</dbReference>
<comment type="similarity">
    <text evidence="2 8">Belongs to the type II topoisomerase GyrA/ParC subunit family.</text>
</comment>
<keyword evidence="8" id="KW-0963">Cytoplasm</keyword>
<evidence type="ECO:0000256" key="7">
    <source>
        <dbReference type="ARBA" id="ARBA00023235"/>
    </source>
</evidence>
<organism evidence="12 13">
    <name type="scientific">Rhodobium orientis</name>
    <dbReference type="NCBI Taxonomy" id="34017"/>
    <lineage>
        <taxon>Bacteria</taxon>
        <taxon>Pseudomonadati</taxon>
        <taxon>Pseudomonadota</taxon>
        <taxon>Alphaproteobacteria</taxon>
        <taxon>Hyphomicrobiales</taxon>
        <taxon>Rhodobiaceae</taxon>
        <taxon>Rhodobium</taxon>
    </lineage>
</organism>
<dbReference type="EC" id="5.6.2.2" evidence="8"/>
<keyword evidence="5 8" id="KW-0799">Topoisomerase</keyword>
<dbReference type="Gene3D" id="3.30.1360.40">
    <property type="match status" value="1"/>
</dbReference>
<keyword evidence="7 8" id="KW-0413">Isomerase</keyword>
<evidence type="ECO:0000256" key="9">
    <source>
        <dbReference type="PROSITE-ProRule" id="PRU01384"/>
    </source>
</evidence>
<dbReference type="SUPFAM" id="SSF101904">
    <property type="entry name" value="GyrA/ParC C-terminal domain-like"/>
    <property type="match status" value="1"/>
</dbReference>
<dbReference type="Pfam" id="PF00521">
    <property type="entry name" value="DNA_topoisoIV"/>
    <property type="match status" value="1"/>
</dbReference>
<dbReference type="InterPro" id="IPR006691">
    <property type="entry name" value="GyrA/parC_rep"/>
</dbReference>
<comment type="catalytic activity">
    <reaction evidence="1 8 9">
        <text>ATP-dependent breakage, passage and rejoining of double-stranded DNA.</text>
        <dbReference type="EC" id="5.6.2.2"/>
    </reaction>
</comment>
<dbReference type="SMART" id="SM00434">
    <property type="entry name" value="TOP4c"/>
    <property type="match status" value="1"/>
</dbReference>
<dbReference type="InterPro" id="IPR005743">
    <property type="entry name" value="GyrA"/>
</dbReference>
<accession>A0A327JRB0</accession>
<dbReference type="OrthoDB" id="9806486at2"/>
<dbReference type="HAMAP" id="MF_01897">
    <property type="entry name" value="GyrA"/>
    <property type="match status" value="1"/>
</dbReference>
<dbReference type="GO" id="GO:0009330">
    <property type="term" value="C:DNA topoisomerase type II (double strand cut, ATP-hydrolyzing) complex"/>
    <property type="evidence" value="ECO:0007669"/>
    <property type="project" value="TreeGrafter"/>
</dbReference>
<comment type="subunit">
    <text evidence="8">Heterotetramer, composed of two GyrA and two GyrB chains. In the heterotetramer, GyrA contains the active site tyrosine that forms a transient covalent intermediate with DNA, while GyrB binds cofactors and catalyzes ATP hydrolysis.</text>
</comment>
<dbReference type="PANTHER" id="PTHR43493:SF5">
    <property type="entry name" value="DNA GYRASE SUBUNIT A, CHLOROPLASTIC_MITOCHONDRIAL"/>
    <property type="match status" value="1"/>
</dbReference>
<evidence type="ECO:0000256" key="4">
    <source>
        <dbReference type="ARBA" id="ARBA00022840"/>
    </source>
</evidence>
<dbReference type="AlphaFoldDB" id="A0A327JRB0"/>
<comment type="miscellaneous">
    <text evidence="8">Few gyrases are as efficient as E.coli at forming negative supercoils. Not all organisms have 2 type II topoisomerases; in organisms with a single type II topoisomerase this enzyme also has to decatenate newly replicated chromosomes.</text>
</comment>
<keyword evidence="3 8" id="KW-0547">Nucleotide-binding</keyword>
<dbReference type="InterPro" id="IPR013760">
    <property type="entry name" value="Topo_IIA-like_dom_sf"/>
</dbReference>
<dbReference type="PANTHER" id="PTHR43493">
    <property type="entry name" value="DNA GYRASE/TOPOISOMERASE SUBUNIT A"/>
    <property type="match status" value="1"/>
</dbReference>
<dbReference type="GO" id="GO:0003677">
    <property type="term" value="F:DNA binding"/>
    <property type="evidence" value="ECO:0007669"/>
    <property type="project" value="UniProtKB-UniRule"/>
</dbReference>
<dbReference type="Gene3D" id="3.90.199.10">
    <property type="entry name" value="Topoisomerase II, domain 5"/>
    <property type="match status" value="1"/>
</dbReference>
<evidence type="ECO:0000256" key="2">
    <source>
        <dbReference type="ARBA" id="ARBA00008263"/>
    </source>
</evidence>
<proteinExistence type="inferred from homology"/>
<evidence type="ECO:0000259" key="11">
    <source>
        <dbReference type="PROSITE" id="PS52040"/>
    </source>
</evidence>
<feature type="short sequence motif" description="GyrA-box" evidence="8">
    <location>
        <begin position="560"/>
        <end position="566"/>
    </location>
</feature>
<evidence type="ECO:0000256" key="6">
    <source>
        <dbReference type="ARBA" id="ARBA00023125"/>
    </source>
</evidence>
<dbReference type="InterPro" id="IPR013758">
    <property type="entry name" value="Topo_IIA_A/C_ab"/>
</dbReference>
<dbReference type="GO" id="GO:0005737">
    <property type="term" value="C:cytoplasm"/>
    <property type="evidence" value="ECO:0007669"/>
    <property type="project" value="UniProtKB-SubCell"/>
</dbReference>
<evidence type="ECO:0000256" key="8">
    <source>
        <dbReference type="HAMAP-Rule" id="MF_01897"/>
    </source>
</evidence>
<dbReference type="Pfam" id="PF03989">
    <property type="entry name" value="DNA_gyraseA_C"/>
    <property type="match status" value="6"/>
</dbReference>
<evidence type="ECO:0000256" key="1">
    <source>
        <dbReference type="ARBA" id="ARBA00000185"/>
    </source>
</evidence>
<protein>
    <recommendedName>
        <fullName evidence="8">DNA gyrase subunit A</fullName>
        <ecNumber evidence="8">5.6.2.2</ecNumber>
    </recommendedName>
</protein>